<evidence type="ECO:0000313" key="1">
    <source>
        <dbReference type="EMBL" id="UFZ01802.1"/>
    </source>
</evidence>
<evidence type="ECO:0000313" key="2">
    <source>
        <dbReference type="Proteomes" id="UP001431010"/>
    </source>
</evidence>
<reference evidence="1" key="1">
    <citation type="journal article" date="2024" name="Antonie Van Leeuwenhoek">
        <title>Bradyrhizobium ontarionense sp. nov., a novel bacterial symbiont isolated from Aeschynomene indica (Indian jointvetch), harbours photosynthesis, nitrogen fixation and nitrous oxide (N2O) reductase genes.</title>
        <authorList>
            <person name="Bromfield E.S.P."/>
            <person name="Cloutier S."/>
        </authorList>
    </citation>
    <scope>NUCLEOTIDE SEQUENCE</scope>
    <source>
        <strain evidence="1">A19</strain>
    </source>
</reference>
<dbReference type="Proteomes" id="UP001431010">
    <property type="component" value="Chromosome"/>
</dbReference>
<keyword evidence="2" id="KW-1185">Reference proteome</keyword>
<organism evidence="1 2">
    <name type="scientific">Bradyrhizobium ontarionense</name>
    <dbReference type="NCBI Taxonomy" id="2898149"/>
    <lineage>
        <taxon>Bacteria</taxon>
        <taxon>Pseudomonadati</taxon>
        <taxon>Pseudomonadota</taxon>
        <taxon>Alphaproteobacteria</taxon>
        <taxon>Hyphomicrobiales</taxon>
        <taxon>Nitrobacteraceae</taxon>
        <taxon>Bradyrhizobium</taxon>
    </lineage>
</organism>
<gene>
    <name evidence="1" type="ORF">LQG66_21055</name>
</gene>
<proteinExistence type="predicted"/>
<evidence type="ECO:0008006" key="3">
    <source>
        <dbReference type="Google" id="ProtNLM"/>
    </source>
</evidence>
<accession>A0ABY3R410</accession>
<protein>
    <recommendedName>
        <fullName evidence="3">Transposase</fullName>
    </recommendedName>
</protein>
<dbReference type="RefSeq" id="WP_231317595.1">
    <property type="nucleotide sequence ID" value="NZ_CP088156.1"/>
</dbReference>
<dbReference type="EMBL" id="CP088156">
    <property type="protein sequence ID" value="UFZ01802.1"/>
    <property type="molecule type" value="Genomic_DNA"/>
</dbReference>
<name>A0ABY3R410_9BRAD</name>
<sequence length="62" mass="7380">MKRSELHHYDENYEDHRGFPGADFYLQERIALLLDENEKLRRIAADLTSQTQRMRRSSLGSN</sequence>